<feature type="compositionally biased region" description="Basic and acidic residues" evidence="1">
    <location>
        <begin position="657"/>
        <end position="670"/>
    </location>
</feature>
<feature type="compositionally biased region" description="Polar residues" evidence="1">
    <location>
        <begin position="1762"/>
        <end position="1780"/>
    </location>
</feature>
<feature type="compositionally biased region" description="Low complexity" evidence="1">
    <location>
        <begin position="1928"/>
        <end position="1938"/>
    </location>
</feature>
<feature type="compositionally biased region" description="Polar residues" evidence="1">
    <location>
        <begin position="953"/>
        <end position="962"/>
    </location>
</feature>
<keyword evidence="2" id="KW-0812">Transmembrane</keyword>
<protein>
    <submittedName>
        <fullName evidence="3">Uncharacterized protein</fullName>
    </submittedName>
</protein>
<reference evidence="4" key="1">
    <citation type="submission" date="2015-01" db="EMBL/GenBank/DDBJ databases">
        <authorList>
            <person name="Aksoy S."/>
            <person name="Warren W."/>
            <person name="Wilson R.K."/>
        </authorList>
    </citation>
    <scope>NUCLEOTIDE SEQUENCE [LARGE SCALE GENOMIC DNA]</scope>
    <source>
        <strain evidence="4">IAEA</strain>
    </source>
</reference>
<feature type="region of interest" description="Disordered" evidence="1">
    <location>
        <begin position="1241"/>
        <end position="1276"/>
    </location>
</feature>
<feature type="compositionally biased region" description="Basic and acidic residues" evidence="1">
    <location>
        <begin position="1628"/>
        <end position="1657"/>
    </location>
</feature>
<feature type="compositionally biased region" description="Basic and acidic residues" evidence="1">
    <location>
        <begin position="965"/>
        <end position="983"/>
    </location>
</feature>
<feature type="compositionally biased region" description="Acidic residues" evidence="1">
    <location>
        <begin position="671"/>
        <end position="696"/>
    </location>
</feature>
<feature type="compositionally biased region" description="Polar residues" evidence="1">
    <location>
        <begin position="1408"/>
        <end position="1419"/>
    </location>
</feature>
<feature type="compositionally biased region" description="Basic and acidic residues" evidence="1">
    <location>
        <begin position="898"/>
        <end position="913"/>
    </location>
</feature>
<feature type="region of interest" description="Disordered" evidence="1">
    <location>
        <begin position="1524"/>
        <end position="1669"/>
    </location>
</feature>
<feature type="compositionally biased region" description="Basic residues" evidence="1">
    <location>
        <begin position="646"/>
        <end position="656"/>
    </location>
</feature>
<feature type="region of interest" description="Disordered" evidence="1">
    <location>
        <begin position="612"/>
        <end position="696"/>
    </location>
</feature>
<feature type="compositionally biased region" description="Basic and acidic residues" evidence="1">
    <location>
        <begin position="441"/>
        <end position="464"/>
    </location>
</feature>
<feature type="compositionally biased region" description="Basic and acidic residues" evidence="1">
    <location>
        <begin position="1808"/>
        <end position="1823"/>
    </location>
</feature>
<feature type="compositionally biased region" description="Low complexity" evidence="1">
    <location>
        <begin position="194"/>
        <end position="203"/>
    </location>
</feature>
<organism evidence="3 4">
    <name type="scientific">Glossina palpalis gambiensis</name>
    <dbReference type="NCBI Taxonomy" id="67801"/>
    <lineage>
        <taxon>Eukaryota</taxon>
        <taxon>Metazoa</taxon>
        <taxon>Ecdysozoa</taxon>
        <taxon>Arthropoda</taxon>
        <taxon>Hexapoda</taxon>
        <taxon>Insecta</taxon>
        <taxon>Pterygota</taxon>
        <taxon>Neoptera</taxon>
        <taxon>Endopterygota</taxon>
        <taxon>Diptera</taxon>
        <taxon>Brachycera</taxon>
        <taxon>Muscomorpha</taxon>
        <taxon>Hippoboscoidea</taxon>
        <taxon>Glossinidae</taxon>
        <taxon>Glossina</taxon>
    </lineage>
</organism>
<accession>A0A1B0B1J4</accession>
<feature type="compositionally biased region" description="Basic and acidic residues" evidence="1">
    <location>
        <begin position="1878"/>
        <end position="1902"/>
    </location>
</feature>
<feature type="compositionally biased region" description="Basic and acidic residues" evidence="1">
    <location>
        <begin position="1961"/>
        <end position="1979"/>
    </location>
</feature>
<feature type="compositionally biased region" description="Basic and acidic residues" evidence="1">
    <location>
        <begin position="1260"/>
        <end position="1276"/>
    </location>
</feature>
<keyword evidence="4" id="KW-1185">Reference proteome</keyword>
<evidence type="ECO:0000256" key="1">
    <source>
        <dbReference type="SAM" id="MobiDB-lite"/>
    </source>
</evidence>
<dbReference type="VEuPathDB" id="VectorBase:GPPI015822"/>
<feature type="region of interest" description="Disordered" evidence="1">
    <location>
        <begin position="355"/>
        <end position="562"/>
    </location>
</feature>
<feature type="region of interest" description="Disordered" evidence="1">
    <location>
        <begin position="1720"/>
        <end position="1999"/>
    </location>
</feature>
<reference evidence="3" key="2">
    <citation type="submission" date="2020-05" db="UniProtKB">
        <authorList>
            <consortium name="EnsemblMetazoa"/>
        </authorList>
    </citation>
    <scope>IDENTIFICATION</scope>
    <source>
        <strain evidence="3">IAEA</strain>
    </source>
</reference>
<feature type="compositionally biased region" description="Acidic residues" evidence="1">
    <location>
        <begin position="476"/>
        <end position="485"/>
    </location>
</feature>
<evidence type="ECO:0000256" key="2">
    <source>
        <dbReference type="SAM" id="Phobius"/>
    </source>
</evidence>
<sequence length="1999" mass="229128">MIKQVVDNIVTVFEQLSRCVMELIISYIVHFVVQVSKFFLALVLIFGIGYGIFYLFTPRKIAEKVSGRHGPRPMARSIHDDDEDIWDMEKEYARILREEAFEREIATTLQMDEEEEDSFDRYGLYPKFGSLQYAEYTEYAEQGEPMPSQITSARVREVTIPEAASRFKEATERVLLEKNRPQTLSVIEDEPILTTGTTAHPTPTAHPAPAAHPAPTAHPTSAPRSWSNMEDQWARIVKKIIDEQDKLAVQIWGQAQKQEAPAEFKDAGCDRYGICPKFMQEPEKKGDMWLDTEESDEVLNVVDQEMDYSQIYMKGTPRVRRITSDGSPSIRESFTFPESEKLKTQRVRRRLLDEFESEEKDMSSLSPFAPPLMSTPPPAGLLDESTAYVIDDEMDRSVPNASKSSSKRTREDRPRLQRGQRMDEIESEETKVSKRLTATRQRAEISKDESAADKSFSKRTREGRPPLQRRQRMDEIESDESDDELTADKSSFKRTQENRPPLQRRQRMDEIESDESDDELTADKSPSKRTKEGKPLLQRGQRMDEIETDETGVPKPAFVPPTPLTAEQQCVHVSHNVLTPRRPREERGRLRRRNLLHEFESEDNDIAVPISTVTPIKSREDRPPLRRRRLLDEFEGQEMEEPPSHRYLKGTPKIRHLPGDELKLKNKYEDEAKDEDGGEDEGEDKDEDADMDVDDEEMDDIEKGYARMLKREAQEEYLKMMTRGALERQFAETWKTIAKQEDKPVSTDAQRQKTILARHDELTEEEIGDKLEIPEAAILEKSRRLGSLVDWWKKKTRRISPSRRIHKEEIGDMGAKKTKSLKTEKRQGPHDKYRPFPTAIDRREDGLTESEELFSENDLTTSRMYRSRIPSTRKDGYEKYRWSNMEEEWARMVKKKQEKLEKKSVDTLKETQKQHGPIVPQKPIKEDEVIASERIRPPAGQRWQNNHKEQRSELSSSESPIPQSLDRRKGENSKDVRQMKEELVETPRIKALEKAFEILLQEEARKREQHVEENIDDVARMWTRLMKRDALEKAFTTILEREQKNDPQSSNTLIPRSTSDEYIGDVSRSAFMPKYSKQAVDVRLERYPNDVHLKGTPKVRRLGADMRSHSVPPYETPRTPQANGLHLPRRKLLNEFESEMPPLQDKSTADTLSSDEIESSIPKAAKRHTFLHHRRSSSERPVEDRLPLQRIKRIGGFAGDEIDESISIFAPAVMYTPERQREETSHFQKESTAYRIDPYEMNSSTYSTGKKNVIIPSSKRPREDRPPSKRSGRVEKFEVNEIDESVSTSALAGTSTPKRLKYEYTSNIPHEDRRPIRRRKLLDEFDLEEARGQPIAYHRFELHTIARREIGIRNVEEIGDMETKYRGEDAQGRHLTMLKRKAPETDQKLDSAPSGKAKPRLVKGETYEMQSTDTINPSRAPSEGPRSSPVHGQQKPSDGLKPSAGSSKKAESKVSEKFRKPDEAIATERAITSPTSRRGIETKGEVAHKTERRAVLKGELEEAKPTTIEKGCWAKMVGFCCGSERKNEQNKEPNSSKTVKQENEPYRKKEEQQLLMTSAGTEPLPISRKEQGELTSSAKPRNPDGAIADENIKKQSEQVPSEPFKPTHETKEINKPKMPEMQPPVRRKRDEATKETRRTEEVQDRIRKRDSLKREQYEPQLAEPHISRPLRRNIDAYKMSEEVDRPAYIPKDFRKSADSKLERYLSEVYLKGTPKVRRVASDTWNPSAPSIGVPVSRTPKKPRDKSPLDDKDVSMFTFACPSKSTPLSKDTSTLQNQSTPYVVDPYGVDRLISSTKKKNIIIPTSKHPRGDRSPLERSGRVEELEANENDESMSASAPANTSTPKSPREGTSPLRSQSTPYVIHDGTAVSRKVAIHQKSREDRDPTRGRNLLDEFESHKMEESNSSPAQSFLKGTPKVHRVASDTWDPVSPSLSSPLPAETHEDKATSASTPKESVTGRNLGEKNRAAARKSEGTKSENHSPSPETSKKQRSPPRRKTG</sequence>
<feature type="compositionally biased region" description="Basic and acidic residues" evidence="1">
    <location>
        <begin position="1478"/>
        <end position="1489"/>
    </location>
</feature>
<feature type="compositionally biased region" description="Polar residues" evidence="1">
    <location>
        <begin position="1241"/>
        <end position="1250"/>
    </location>
</feature>
<feature type="compositionally biased region" description="Low complexity" evidence="1">
    <location>
        <begin position="213"/>
        <end position="223"/>
    </location>
</feature>
<evidence type="ECO:0000313" key="4">
    <source>
        <dbReference type="Proteomes" id="UP000092460"/>
    </source>
</evidence>
<feature type="compositionally biased region" description="Basic and acidic residues" evidence="1">
    <location>
        <begin position="521"/>
        <end position="534"/>
    </location>
</feature>
<dbReference type="EnsemblMetazoa" id="GPPI015822-RA">
    <property type="protein sequence ID" value="GPPI015822-PA"/>
    <property type="gene ID" value="GPPI015822"/>
</dbReference>
<feature type="region of interest" description="Disordered" evidence="1">
    <location>
        <begin position="802"/>
        <end position="855"/>
    </location>
</feature>
<keyword evidence="2" id="KW-0472">Membrane</keyword>
<dbReference type="Proteomes" id="UP000092460">
    <property type="component" value="Unassembled WGS sequence"/>
</dbReference>
<feature type="compositionally biased region" description="Basic and acidic residues" evidence="1">
    <location>
        <begin position="1539"/>
        <end position="1552"/>
    </location>
</feature>
<dbReference type="EMBL" id="JXJN01007190">
    <property type="status" value="NOT_ANNOTATED_CDS"/>
    <property type="molecule type" value="Genomic_DNA"/>
</dbReference>
<feature type="region of interest" description="Disordered" evidence="1">
    <location>
        <begin position="190"/>
        <end position="227"/>
    </location>
</feature>
<feature type="compositionally biased region" description="Polar residues" evidence="1">
    <location>
        <begin position="1832"/>
        <end position="1845"/>
    </location>
</feature>
<feature type="region of interest" description="Disordered" evidence="1">
    <location>
        <begin position="1365"/>
        <end position="1489"/>
    </location>
</feature>
<feature type="compositionally biased region" description="Basic and acidic residues" evidence="1">
    <location>
        <begin position="1448"/>
        <end position="1463"/>
    </location>
</feature>
<feature type="compositionally biased region" description="Basic and acidic residues" evidence="1">
    <location>
        <begin position="1605"/>
        <end position="1618"/>
    </location>
</feature>
<feature type="compositionally biased region" description="Basic and acidic residues" evidence="1">
    <location>
        <begin position="486"/>
        <end position="497"/>
    </location>
</feature>
<feature type="compositionally biased region" description="Basic residues" evidence="1">
    <location>
        <begin position="1989"/>
        <end position="1999"/>
    </location>
</feature>
<evidence type="ECO:0000313" key="3">
    <source>
        <dbReference type="EnsemblMetazoa" id="GPPI015822-PA"/>
    </source>
</evidence>
<feature type="region of interest" description="Disordered" evidence="1">
    <location>
        <begin position="894"/>
        <end position="983"/>
    </location>
</feature>
<feature type="compositionally biased region" description="Basic and acidic residues" evidence="1">
    <location>
        <begin position="408"/>
        <end position="432"/>
    </location>
</feature>
<feature type="compositionally biased region" description="Basic and acidic residues" evidence="1">
    <location>
        <begin position="923"/>
        <end position="936"/>
    </location>
</feature>
<feature type="compositionally biased region" description="Pro residues" evidence="1">
    <location>
        <begin position="368"/>
        <end position="379"/>
    </location>
</feature>
<feature type="compositionally biased region" description="Polar residues" evidence="1">
    <location>
        <begin position="1947"/>
        <end position="1958"/>
    </location>
</feature>
<dbReference type="STRING" id="67801.A0A1B0B1J4"/>
<feature type="compositionally biased region" description="Basic and acidic residues" evidence="1">
    <location>
        <begin position="1744"/>
        <end position="1753"/>
    </location>
</feature>
<keyword evidence="2" id="KW-1133">Transmembrane helix</keyword>
<name>A0A1B0B1J4_9MUSC</name>
<feature type="compositionally biased region" description="Basic and acidic residues" evidence="1">
    <location>
        <begin position="821"/>
        <end position="846"/>
    </location>
</feature>
<proteinExistence type="predicted"/>
<feature type="compositionally biased region" description="Acidic residues" evidence="1">
    <location>
        <begin position="511"/>
        <end position="520"/>
    </location>
</feature>
<feature type="transmembrane region" description="Helical" evidence="2">
    <location>
        <begin position="38"/>
        <end position="56"/>
    </location>
</feature>